<reference evidence="1" key="1">
    <citation type="submission" date="2023-06" db="EMBL/GenBank/DDBJ databases">
        <authorList>
            <person name="Kurt Z."/>
        </authorList>
    </citation>
    <scope>NUCLEOTIDE SEQUENCE</scope>
</reference>
<comment type="caution">
    <text evidence="1">The sequence shown here is derived from an EMBL/GenBank/DDBJ whole genome shotgun (WGS) entry which is preliminary data.</text>
</comment>
<evidence type="ECO:0000313" key="3">
    <source>
        <dbReference type="Proteomes" id="UP001642409"/>
    </source>
</evidence>
<gene>
    <name evidence="1" type="ORF">HINF_LOCUS43355</name>
    <name evidence="2" type="ORF">HINF_LOCUS5543</name>
</gene>
<dbReference type="PROSITE" id="PS51450">
    <property type="entry name" value="LRR"/>
    <property type="match status" value="1"/>
</dbReference>
<dbReference type="AlphaFoldDB" id="A0AA86QBC8"/>
<proteinExistence type="predicted"/>
<reference evidence="2 3" key="2">
    <citation type="submission" date="2024-07" db="EMBL/GenBank/DDBJ databases">
        <authorList>
            <person name="Akdeniz Z."/>
        </authorList>
    </citation>
    <scope>NUCLEOTIDE SEQUENCE [LARGE SCALE GENOMIC DNA]</scope>
</reference>
<organism evidence="1">
    <name type="scientific">Hexamita inflata</name>
    <dbReference type="NCBI Taxonomy" id="28002"/>
    <lineage>
        <taxon>Eukaryota</taxon>
        <taxon>Metamonada</taxon>
        <taxon>Diplomonadida</taxon>
        <taxon>Hexamitidae</taxon>
        <taxon>Hexamitinae</taxon>
        <taxon>Hexamita</taxon>
    </lineage>
</organism>
<dbReference type="EMBL" id="CAXDID020000010">
    <property type="protein sequence ID" value="CAL5979396.1"/>
    <property type="molecule type" value="Genomic_DNA"/>
</dbReference>
<dbReference type="SUPFAM" id="SSF52058">
    <property type="entry name" value="L domain-like"/>
    <property type="match status" value="1"/>
</dbReference>
<dbReference type="Proteomes" id="UP001642409">
    <property type="component" value="Unassembled WGS sequence"/>
</dbReference>
<name>A0AA86QBC8_9EUKA</name>
<protein>
    <submittedName>
        <fullName evidence="1">Leucine-rich repeat domain superfamily</fullName>
    </submittedName>
    <submittedName>
        <fullName evidence="2">Leucine-rich_repeat domain superfamily</fullName>
    </submittedName>
</protein>
<dbReference type="InterPro" id="IPR001611">
    <property type="entry name" value="Leu-rich_rpt"/>
</dbReference>
<sequence length="154" mass="17752">MLKSLEELDISVNPVISIQDLDQLSNLVKLDVNNCLVVDISVLNGLHSLTYLNVENNFITELFNDNKSRYNQYLTFGQRQPTQEQILFASKLKCISVQNRVIESIRVNGHQMNQTIQKHKLQVNKVLTVAVQNQYCFMNHIVQLLNQVKVEVLQ</sequence>
<dbReference type="Gene3D" id="3.80.10.10">
    <property type="entry name" value="Ribonuclease Inhibitor"/>
    <property type="match status" value="1"/>
</dbReference>
<evidence type="ECO:0000313" key="1">
    <source>
        <dbReference type="EMBL" id="CAI9955710.1"/>
    </source>
</evidence>
<dbReference type="InterPro" id="IPR032675">
    <property type="entry name" value="LRR_dom_sf"/>
</dbReference>
<keyword evidence="3" id="KW-1185">Reference proteome</keyword>
<evidence type="ECO:0000313" key="2">
    <source>
        <dbReference type="EMBL" id="CAL5979396.1"/>
    </source>
</evidence>
<accession>A0AA86QBC8</accession>
<dbReference type="EMBL" id="CATOUU010000865">
    <property type="protein sequence ID" value="CAI9955710.1"/>
    <property type="molecule type" value="Genomic_DNA"/>
</dbReference>